<dbReference type="eggNOG" id="COG0765">
    <property type="taxonomic scope" value="Bacteria"/>
</dbReference>
<keyword evidence="12" id="KW-1185">Reference proteome</keyword>
<dbReference type="GO" id="GO:0022857">
    <property type="term" value="F:transmembrane transporter activity"/>
    <property type="evidence" value="ECO:0007669"/>
    <property type="project" value="InterPro"/>
</dbReference>
<feature type="domain" description="ABC transmembrane type-1" evidence="10">
    <location>
        <begin position="22"/>
        <end position="246"/>
    </location>
</feature>
<evidence type="ECO:0000256" key="8">
    <source>
        <dbReference type="ARBA" id="ARBA00023136"/>
    </source>
</evidence>
<comment type="similarity">
    <text evidence="2">Belongs to the binding-protein-dependent transport system permease family. HisMQ subfamily.</text>
</comment>
<dbReference type="InterPro" id="IPR043429">
    <property type="entry name" value="ArtM/GltK/GlnP/TcyL/YhdX-like"/>
</dbReference>
<evidence type="ECO:0000256" key="1">
    <source>
        <dbReference type="ARBA" id="ARBA00004651"/>
    </source>
</evidence>
<accession>A0A1I0I8G4</accession>
<dbReference type="CDD" id="cd06261">
    <property type="entry name" value="TM_PBP2"/>
    <property type="match status" value="1"/>
</dbReference>
<sequence length="259" mass="29309">MVISMEHLLSVLDYGKMLQQGLIVTVLLSLCTVFFGFFLAFALAMMLLSDIRPFRSFGKIQTDNIEQMKRHEFFARFNPVRMIAGAYVQFVRCTPMLVQIFLVYYVVFGFITLPKFTFLGFIQFERFFPAAVALALNSGGYMSDVIRGGIEGVDAGQTEAARSLGMSKKQTMMTIVLPQAVKNILPAVANEFVTIIKESSVCYTIGVQDIMFNIKSIQSASFIIPEPLIVATFLYFCLCFPTSKIIQYFERRMRASDKR</sequence>
<dbReference type="STRING" id="1526.SAMN02910262_00180"/>
<evidence type="ECO:0000256" key="2">
    <source>
        <dbReference type="ARBA" id="ARBA00010072"/>
    </source>
</evidence>
<dbReference type="SUPFAM" id="SSF161098">
    <property type="entry name" value="MetI-like"/>
    <property type="match status" value="1"/>
</dbReference>
<protein>
    <submittedName>
        <fullName evidence="11">Polar amino acid transport system permease protein</fullName>
    </submittedName>
</protein>
<keyword evidence="4" id="KW-1003">Cell membrane</keyword>
<reference evidence="11 12" key="1">
    <citation type="submission" date="2016-10" db="EMBL/GenBank/DDBJ databases">
        <authorList>
            <person name="de Groot N.N."/>
        </authorList>
    </citation>
    <scope>NUCLEOTIDE SEQUENCE [LARGE SCALE GENOMIC DNA]</scope>
    <source>
        <strain evidence="11 12">KH1P1</strain>
    </source>
</reference>
<dbReference type="RefSeq" id="WP_074650528.1">
    <property type="nucleotide sequence ID" value="NZ_FOIL01000071.1"/>
</dbReference>
<organism evidence="11 12">
    <name type="scientific">[Clostridium] aminophilum</name>
    <dbReference type="NCBI Taxonomy" id="1526"/>
    <lineage>
        <taxon>Bacteria</taxon>
        <taxon>Bacillati</taxon>
        <taxon>Bacillota</taxon>
        <taxon>Clostridia</taxon>
        <taxon>Lachnospirales</taxon>
        <taxon>Lachnospiraceae</taxon>
    </lineage>
</organism>
<dbReference type="EMBL" id="FOIL01000071">
    <property type="protein sequence ID" value="SET92660.1"/>
    <property type="molecule type" value="Genomic_DNA"/>
</dbReference>
<keyword evidence="8 9" id="KW-0472">Membrane</keyword>
<feature type="transmembrane region" description="Helical" evidence="9">
    <location>
        <begin position="228"/>
        <end position="249"/>
    </location>
</feature>
<gene>
    <name evidence="11" type="ORF">SAMN04487771_10712</name>
</gene>
<evidence type="ECO:0000256" key="6">
    <source>
        <dbReference type="ARBA" id="ARBA00022970"/>
    </source>
</evidence>
<feature type="transmembrane region" description="Helical" evidence="9">
    <location>
        <begin position="102"/>
        <end position="124"/>
    </location>
</feature>
<proteinExistence type="inferred from homology"/>
<evidence type="ECO:0000256" key="9">
    <source>
        <dbReference type="RuleBase" id="RU363032"/>
    </source>
</evidence>
<feature type="transmembrane region" description="Helical" evidence="9">
    <location>
        <begin position="20"/>
        <end position="48"/>
    </location>
</feature>
<dbReference type="AlphaFoldDB" id="A0A1I0I8G4"/>
<evidence type="ECO:0000256" key="5">
    <source>
        <dbReference type="ARBA" id="ARBA00022692"/>
    </source>
</evidence>
<dbReference type="GO" id="GO:0043190">
    <property type="term" value="C:ATP-binding cassette (ABC) transporter complex"/>
    <property type="evidence" value="ECO:0007669"/>
    <property type="project" value="InterPro"/>
</dbReference>
<dbReference type="InterPro" id="IPR000515">
    <property type="entry name" value="MetI-like"/>
</dbReference>
<dbReference type="PANTHER" id="PTHR30614:SF20">
    <property type="entry name" value="GLUTAMINE TRANSPORT SYSTEM PERMEASE PROTEIN GLNP"/>
    <property type="match status" value="1"/>
</dbReference>
<keyword evidence="5 9" id="KW-0812">Transmembrane</keyword>
<evidence type="ECO:0000256" key="4">
    <source>
        <dbReference type="ARBA" id="ARBA00022475"/>
    </source>
</evidence>
<evidence type="ECO:0000259" key="10">
    <source>
        <dbReference type="PROSITE" id="PS50928"/>
    </source>
</evidence>
<evidence type="ECO:0000313" key="11">
    <source>
        <dbReference type="EMBL" id="SET92660.1"/>
    </source>
</evidence>
<dbReference type="GO" id="GO:0006865">
    <property type="term" value="P:amino acid transport"/>
    <property type="evidence" value="ECO:0007669"/>
    <property type="project" value="UniProtKB-KW"/>
</dbReference>
<dbReference type="Pfam" id="PF00528">
    <property type="entry name" value="BPD_transp_1"/>
    <property type="match status" value="1"/>
</dbReference>
<dbReference type="PANTHER" id="PTHR30614">
    <property type="entry name" value="MEMBRANE COMPONENT OF AMINO ACID ABC TRANSPORTER"/>
    <property type="match status" value="1"/>
</dbReference>
<dbReference type="InterPro" id="IPR010065">
    <property type="entry name" value="AA_ABC_transptr_permease_3TM"/>
</dbReference>
<keyword evidence="3 9" id="KW-0813">Transport</keyword>
<dbReference type="NCBIfam" id="TIGR01726">
    <property type="entry name" value="HEQRo_perm_3TM"/>
    <property type="match status" value="1"/>
</dbReference>
<name>A0A1I0I8G4_9FIRM</name>
<evidence type="ECO:0000256" key="7">
    <source>
        <dbReference type="ARBA" id="ARBA00022989"/>
    </source>
</evidence>
<keyword evidence="6" id="KW-0029">Amino-acid transport</keyword>
<dbReference type="Proteomes" id="UP000199820">
    <property type="component" value="Unassembled WGS sequence"/>
</dbReference>
<evidence type="ECO:0000313" key="12">
    <source>
        <dbReference type="Proteomes" id="UP000199820"/>
    </source>
</evidence>
<comment type="subcellular location">
    <subcellularLocation>
        <location evidence="1 9">Cell membrane</location>
        <topology evidence="1 9">Multi-pass membrane protein</topology>
    </subcellularLocation>
</comment>
<dbReference type="OrthoDB" id="9787841at2"/>
<dbReference type="PROSITE" id="PS50928">
    <property type="entry name" value="ABC_TM1"/>
    <property type="match status" value="1"/>
</dbReference>
<evidence type="ECO:0000256" key="3">
    <source>
        <dbReference type="ARBA" id="ARBA00022448"/>
    </source>
</evidence>
<dbReference type="InterPro" id="IPR035906">
    <property type="entry name" value="MetI-like_sf"/>
</dbReference>
<keyword evidence="7 9" id="KW-1133">Transmembrane helix</keyword>
<dbReference type="Gene3D" id="1.10.3720.10">
    <property type="entry name" value="MetI-like"/>
    <property type="match status" value="1"/>
</dbReference>